<evidence type="ECO:0000313" key="2">
    <source>
        <dbReference type="Proteomes" id="UP001268864"/>
    </source>
</evidence>
<dbReference type="RefSeq" id="WP_310899418.1">
    <property type="nucleotide sequence ID" value="NZ_JAMQOS010000001.1"/>
</dbReference>
<accession>A0ABU2FMF6</accession>
<evidence type="ECO:0008006" key="3">
    <source>
        <dbReference type="Google" id="ProtNLM"/>
    </source>
</evidence>
<organism evidence="1 2">
    <name type="scientific">Haloarcula onubensis</name>
    <dbReference type="NCBI Taxonomy" id="2950539"/>
    <lineage>
        <taxon>Archaea</taxon>
        <taxon>Methanobacteriati</taxon>
        <taxon>Methanobacteriota</taxon>
        <taxon>Stenosarchaea group</taxon>
        <taxon>Halobacteria</taxon>
        <taxon>Halobacteriales</taxon>
        <taxon>Haloarculaceae</taxon>
        <taxon>Haloarcula</taxon>
    </lineage>
</organism>
<evidence type="ECO:0000313" key="1">
    <source>
        <dbReference type="EMBL" id="MDS0281584.1"/>
    </source>
</evidence>
<reference evidence="1 2" key="1">
    <citation type="submission" date="2022-06" db="EMBL/GenBank/DDBJ databases">
        <title>Halomicroarcula sp. a new haloarchaeum isolate from saline soil.</title>
        <authorList>
            <person name="Strakova D."/>
            <person name="Galisteo C."/>
            <person name="Sanchez-Porro C."/>
            <person name="Ventosa A."/>
        </authorList>
    </citation>
    <scope>NUCLEOTIDE SEQUENCE [LARGE SCALE GENOMIC DNA]</scope>
    <source>
        <strain evidence="1 2">S3CR25-11</strain>
    </source>
</reference>
<protein>
    <recommendedName>
        <fullName evidence="3">Rubrerythrin-like domain-containing protein</fullName>
    </recommendedName>
</protein>
<comment type="caution">
    <text evidence="1">The sequence shown here is derived from an EMBL/GenBank/DDBJ whole genome shotgun (WGS) entry which is preliminary data.</text>
</comment>
<sequence>MSGKNPLRDGAPTYCDDCGKAYREVQRLPGFVSLCPKCFETALGGGDRS</sequence>
<gene>
    <name evidence="1" type="ORF">NDI86_05565</name>
</gene>
<dbReference type="EMBL" id="JAMQOS010000001">
    <property type="protein sequence ID" value="MDS0281584.1"/>
    <property type="molecule type" value="Genomic_DNA"/>
</dbReference>
<name>A0ABU2FMF6_9EURY</name>
<dbReference type="Proteomes" id="UP001268864">
    <property type="component" value="Unassembled WGS sequence"/>
</dbReference>
<proteinExistence type="predicted"/>
<keyword evidence="2" id="KW-1185">Reference proteome</keyword>